<accession>A0ABY3RQ55</accession>
<protein>
    <submittedName>
        <fullName evidence="2">Extracellular solute-binding protein</fullName>
    </submittedName>
</protein>
<evidence type="ECO:0000313" key="2">
    <source>
        <dbReference type="EMBL" id="UGS25887.1"/>
    </source>
</evidence>
<name>A0ABY3RQ55_9MICO</name>
<gene>
    <name evidence="2" type="ORF">K8F61_14710</name>
</gene>
<keyword evidence="1" id="KW-0732">Signal</keyword>
<sequence>MRTNTPRVRRAALAALGAATAVGLLAGCGSSTPGESAGGGGEGDGITVQFWHRTFTPVENEWYKDIVTQFNESQDEITVVDTEVPADAWDQKMKAAQAAGKAPDVYTHSGSIQDAVNAGQLYDLGKVVDQAKLDEIIDAAQPVSAIDGTYYAYPLLLEPQTVLFWNKDLLSAAGVDAETAPATWDDLLAACAKIQPTLQSGQYCISPAGDAGTFAWSTVGQQYNFSGHTALTADWTAPDIDDDGYRDLMAKYKELWDKGYMPKQPLAAYVEGKDFGEEKVAFKVSGSWMMSEIGSDYPDLLDKTGVGAFPDATGSTGRSATTLGNFKWVIDAKTKNAEAAGAFLQWALADDPQRLVPFFVDTQFTKVPVRQSVQDAVAADEAAAQAPWSEVVVKDIAPTAISEPTYPWDVSLAVGTAMESAMKGASSPDDAIKTAEAAIQKVIDRDGLPDKAPKN</sequence>
<feature type="signal peptide" evidence="1">
    <location>
        <begin position="1"/>
        <end position="26"/>
    </location>
</feature>
<dbReference type="PROSITE" id="PS51318">
    <property type="entry name" value="TAT"/>
    <property type="match status" value="1"/>
</dbReference>
<dbReference type="Gene3D" id="3.40.190.10">
    <property type="entry name" value="Periplasmic binding protein-like II"/>
    <property type="match status" value="1"/>
</dbReference>
<dbReference type="PROSITE" id="PS51257">
    <property type="entry name" value="PROKAR_LIPOPROTEIN"/>
    <property type="match status" value="1"/>
</dbReference>
<reference evidence="2 3" key="1">
    <citation type="submission" date="2023-01" db="EMBL/GenBank/DDBJ databases">
        <title>Characterization of estradiol degrading bacteria Microbacterium sp. MZT7 and reveal degrading genes through genome analysis.</title>
        <authorList>
            <person name="Hao P."/>
            <person name="Gao Y."/>
        </authorList>
    </citation>
    <scope>NUCLEOTIDE SEQUENCE [LARGE SCALE GENOMIC DNA]</scope>
    <source>
        <strain evidence="2 3">MZT7</strain>
    </source>
</reference>
<organism evidence="2 3">
    <name type="scientific">Microbacterium resistens</name>
    <dbReference type="NCBI Taxonomy" id="156977"/>
    <lineage>
        <taxon>Bacteria</taxon>
        <taxon>Bacillati</taxon>
        <taxon>Actinomycetota</taxon>
        <taxon>Actinomycetes</taxon>
        <taxon>Micrococcales</taxon>
        <taxon>Microbacteriaceae</taxon>
        <taxon>Microbacterium</taxon>
    </lineage>
</organism>
<dbReference type="PANTHER" id="PTHR43649">
    <property type="entry name" value="ARABINOSE-BINDING PROTEIN-RELATED"/>
    <property type="match status" value="1"/>
</dbReference>
<dbReference type="RefSeq" id="WP_231819649.1">
    <property type="nucleotide sequence ID" value="NZ_CP082781.1"/>
</dbReference>
<dbReference type="InterPro" id="IPR050490">
    <property type="entry name" value="Bact_solute-bd_prot1"/>
</dbReference>
<evidence type="ECO:0000256" key="1">
    <source>
        <dbReference type="SAM" id="SignalP"/>
    </source>
</evidence>
<dbReference type="Proteomes" id="UP001199642">
    <property type="component" value="Chromosome"/>
</dbReference>
<dbReference type="PANTHER" id="PTHR43649:SF12">
    <property type="entry name" value="DIACETYLCHITOBIOSE BINDING PROTEIN DASA"/>
    <property type="match status" value="1"/>
</dbReference>
<keyword evidence="3" id="KW-1185">Reference proteome</keyword>
<dbReference type="InterPro" id="IPR006311">
    <property type="entry name" value="TAT_signal"/>
</dbReference>
<dbReference type="SUPFAM" id="SSF53850">
    <property type="entry name" value="Periplasmic binding protein-like II"/>
    <property type="match status" value="1"/>
</dbReference>
<dbReference type="EMBL" id="CP082781">
    <property type="protein sequence ID" value="UGS25887.1"/>
    <property type="molecule type" value="Genomic_DNA"/>
</dbReference>
<dbReference type="InterPro" id="IPR006059">
    <property type="entry name" value="SBP"/>
</dbReference>
<dbReference type="Pfam" id="PF01547">
    <property type="entry name" value="SBP_bac_1"/>
    <property type="match status" value="1"/>
</dbReference>
<evidence type="ECO:0000313" key="3">
    <source>
        <dbReference type="Proteomes" id="UP001199642"/>
    </source>
</evidence>
<proteinExistence type="predicted"/>
<feature type="chain" id="PRO_5045149576" evidence="1">
    <location>
        <begin position="27"/>
        <end position="455"/>
    </location>
</feature>